<comment type="subcellular location">
    <subcellularLocation>
        <location evidence="1">Membrane</location>
        <topology evidence="1">Multi-pass membrane protein</topology>
    </subcellularLocation>
</comment>
<evidence type="ECO:0000313" key="6">
    <source>
        <dbReference type="EMBL" id="PLT74356.1"/>
    </source>
</evidence>
<evidence type="ECO:0000256" key="2">
    <source>
        <dbReference type="ARBA" id="ARBA00022692"/>
    </source>
</evidence>
<dbReference type="NCBIfam" id="TIGR01593">
    <property type="entry name" value="holin_tox_secr"/>
    <property type="match status" value="1"/>
</dbReference>
<dbReference type="AlphaFoldDB" id="A0A2N5PGT3"/>
<evidence type="ECO:0000256" key="4">
    <source>
        <dbReference type="ARBA" id="ARBA00023136"/>
    </source>
</evidence>
<keyword evidence="3 5" id="KW-1133">Transmembrane helix</keyword>
<accession>A0A2N5PGT3</accession>
<keyword evidence="4 5" id="KW-0472">Membrane</keyword>
<comment type="caution">
    <text evidence="6">The sequence shown here is derived from an EMBL/GenBank/DDBJ whole genome shotgun (WGS) entry which is preliminary data.</text>
</comment>
<reference evidence="6 7" key="1">
    <citation type="journal article" date="2017" name="Genome Med.">
        <title>A novel Ruminococcus gnavus clade enriched in inflammatory bowel disease patients.</title>
        <authorList>
            <person name="Hall A.B."/>
            <person name="Yassour M."/>
            <person name="Sauk J."/>
            <person name="Garner A."/>
            <person name="Jiang X."/>
            <person name="Arthur T."/>
            <person name="Lagoudas G.K."/>
            <person name="Vatanen T."/>
            <person name="Fornelos N."/>
            <person name="Wilson R."/>
            <person name="Bertha M."/>
            <person name="Cohen M."/>
            <person name="Garber J."/>
            <person name="Khalili H."/>
            <person name="Gevers D."/>
            <person name="Ananthakrishnan A.N."/>
            <person name="Kugathasan S."/>
            <person name="Lander E.S."/>
            <person name="Blainey P."/>
            <person name="Vlamakis H."/>
            <person name="Xavier R.J."/>
            <person name="Huttenhower C."/>
        </authorList>
    </citation>
    <scope>NUCLEOTIDE SEQUENCE [LARGE SCALE GENOMIC DNA]</scope>
    <source>
        <strain evidence="6 7">RJX1125</strain>
    </source>
</reference>
<dbReference type="GO" id="GO:0016020">
    <property type="term" value="C:membrane"/>
    <property type="evidence" value="ECO:0007669"/>
    <property type="project" value="UniProtKB-SubCell"/>
</dbReference>
<gene>
    <name evidence="6" type="ORF">CDL23_10185</name>
</gene>
<keyword evidence="2 5" id="KW-0812">Transmembrane</keyword>
<dbReference type="Pfam" id="PF05105">
    <property type="entry name" value="Phage_holin_4_1"/>
    <property type="match status" value="1"/>
</dbReference>
<evidence type="ECO:0000256" key="5">
    <source>
        <dbReference type="SAM" id="Phobius"/>
    </source>
</evidence>
<evidence type="ECO:0000313" key="7">
    <source>
        <dbReference type="Proteomes" id="UP000235093"/>
    </source>
</evidence>
<organism evidence="6 7">
    <name type="scientific">Mediterraneibacter gnavus</name>
    <name type="common">Ruminococcus gnavus</name>
    <dbReference type="NCBI Taxonomy" id="33038"/>
    <lineage>
        <taxon>Bacteria</taxon>
        <taxon>Bacillati</taxon>
        <taxon>Bacillota</taxon>
        <taxon>Clostridia</taxon>
        <taxon>Lachnospirales</taxon>
        <taxon>Lachnospiraceae</taxon>
        <taxon>Mediterraneibacter</taxon>
    </lineage>
</organism>
<feature type="transmembrane region" description="Helical" evidence="5">
    <location>
        <begin position="33"/>
        <end position="54"/>
    </location>
</feature>
<dbReference type="EMBL" id="NIHT01000014">
    <property type="protein sequence ID" value="PLT74356.1"/>
    <property type="molecule type" value="Genomic_DNA"/>
</dbReference>
<proteinExistence type="predicted"/>
<sequence length="147" mass="15936">MEQLANVKAFLCMVFGAIVGGFVNLIGGWSEDLTTLLIFMGADFVLGLLIAAFWKKSNKSENGALSSYSAWKGLCRKGVSLLIVLIAYRLDVTLGVDYIRTAVVLAFIANEGISILENVGIMGVKYPEALKKALDVLTNKSREQEGE</sequence>
<evidence type="ECO:0000256" key="3">
    <source>
        <dbReference type="ARBA" id="ARBA00022989"/>
    </source>
</evidence>
<evidence type="ECO:0000256" key="1">
    <source>
        <dbReference type="ARBA" id="ARBA00004141"/>
    </source>
</evidence>
<dbReference type="Proteomes" id="UP000235093">
    <property type="component" value="Unassembled WGS sequence"/>
</dbReference>
<protein>
    <submittedName>
        <fullName evidence="6">Holin</fullName>
    </submittedName>
</protein>
<feature type="transmembrane region" description="Helical" evidence="5">
    <location>
        <begin position="7"/>
        <end position="27"/>
    </location>
</feature>
<name>A0A2N5PGT3_MEDGN</name>
<dbReference type="InterPro" id="IPR006480">
    <property type="entry name" value="Phage_holin_4_1"/>
</dbReference>